<evidence type="ECO:0000313" key="2">
    <source>
        <dbReference type="EMBL" id="PSJ18557.1"/>
    </source>
</evidence>
<gene>
    <name evidence="2" type="ORF">C7H79_01805</name>
</gene>
<name>A0A2P7NYQ5_9PROT</name>
<dbReference type="Proteomes" id="UP000241912">
    <property type="component" value="Unassembled WGS sequence"/>
</dbReference>
<accession>A0A2P7NYQ5</accession>
<dbReference type="EMBL" id="PXXU01000004">
    <property type="protein sequence ID" value="PSJ18557.1"/>
    <property type="molecule type" value="Genomic_DNA"/>
</dbReference>
<proteinExistence type="predicted"/>
<keyword evidence="1" id="KW-0812">Transmembrane</keyword>
<keyword evidence="1" id="KW-1133">Transmembrane helix</keyword>
<organism evidence="2 3">
    <name type="scientific">Nitrosomonas supralitoralis</name>
    <dbReference type="NCBI Taxonomy" id="2116706"/>
    <lineage>
        <taxon>Bacteria</taxon>
        <taxon>Pseudomonadati</taxon>
        <taxon>Pseudomonadota</taxon>
        <taxon>Betaproteobacteria</taxon>
        <taxon>Nitrosomonadales</taxon>
        <taxon>Nitrosomonadaceae</taxon>
        <taxon>Nitrosomonas</taxon>
    </lineage>
</organism>
<feature type="transmembrane region" description="Helical" evidence="1">
    <location>
        <begin position="21"/>
        <end position="39"/>
    </location>
</feature>
<keyword evidence="3" id="KW-1185">Reference proteome</keyword>
<dbReference type="PROSITE" id="PS51257">
    <property type="entry name" value="PROKAR_LIPOPROTEIN"/>
    <property type="match status" value="1"/>
</dbReference>
<evidence type="ECO:0000313" key="3">
    <source>
        <dbReference type="Proteomes" id="UP000241912"/>
    </source>
</evidence>
<dbReference type="OrthoDB" id="4845198at2"/>
<evidence type="ECO:0000256" key="1">
    <source>
        <dbReference type="SAM" id="Phobius"/>
    </source>
</evidence>
<comment type="caution">
    <text evidence="2">The sequence shown here is derived from an EMBL/GenBank/DDBJ whole genome shotgun (WGS) entry which is preliminary data.</text>
</comment>
<protein>
    <submittedName>
        <fullName evidence="2">Uncharacterized protein</fullName>
    </submittedName>
</protein>
<keyword evidence="1" id="KW-0472">Membrane</keyword>
<sequence length="575" mass="61426">MNTNIFRRQYQGTDYKTRIKWGLLIIGLLGCAQMSGVYAKGGTAKPPRGAIAPFVVPTLPTPTPTGGTWAGIHGFDVTGFITDASDFTITVNSTRIKIPDNMIVQMPANTLSWDDVHAVGYYDAVNNITYPSLLDHRFEAHVVGNIVNGEYIAGLIYISQSSAAVGSGFISEIDYSDGSIYVSAAQGVNEKVRLRINDPFGRFGRVHSPDPRFSVDDANPTIHSGTGYPMCVPRTDPVVEDDALCPQKNRPKVLNGCRNFSQAGIPLPVSGELSPPIAGQEYCSQFVMKAVPGTPSNAIYIQTTGNQAGPNDPDARQQAPFQVGDFISYSGTYVENAEGVGYFSVHTIEANVGIFTQAGTQPAYLAIGEFGVGTADPTATAVNGAAQETQDRIFLEAATTDVRTPVDIFMVEVNPTTGAPSYRWVTPYEMTGECNPATTLAATCLETSGGITTQYTGPQNQRARIRAAKAIAGMLSAPTRNMVVMQRTTCPLIGTPLGGDPPRTYNQAAFDTCVNAIPLVANGLKAGFYAAPVFEFIFGENAKAGDPIIPNDLWHLPFIVYGEGPDVGPLSPTPW</sequence>
<reference evidence="2 3" key="1">
    <citation type="submission" date="2018-03" db="EMBL/GenBank/DDBJ databases">
        <title>Draft genome of Nitrosomonas supralitoralis APG5.</title>
        <authorList>
            <person name="Urakawa H."/>
            <person name="Lopez J.V."/>
        </authorList>
    </citation>
    <scope>NUCLEOTIDE SEQUENCE [LARGE SCALE GENOMIC DNA]</scope>
    <source>
        <strain evidence="2 3">APG5</strain>
    </source>
</reference>
<dbReference type="AlphaFoldDB" id="A0A2P7NYQ5"/>
<dbReference type="RefSeq" id="WP_106705591.1">
    <property type="nucleotide sequence ID" value="NZ_PXXU01000004.1"/>
</dbReference>